<gene>
    <name evidence="1" type="ORF">LCGC14_3015810</name>
</gene>
<name>A0A0F8XJM9_9ZZZZ</name>
<dbReference type="EMBL" id="LAZR01062550">
    <property type="protein sequence ID" value="KKK61290.1"/>
    <property type="molecule type" value="Genomic_DNA"/>
</dbReference>
<proteinExistence type="predicted"/>
<comment type="caution">
    <text evidence="1">The sequence shown here is derived from an EMBL/GenBank/DDBJ whole genome shotgun (WGS) entry which is preliminary data.</text>
</comment>
<accession>A0A0F8XJM9</accession>
<evidence type="ECO:0000313" key="1">
    <source>
        <dbReference type="EMBL" id="KKK61290.1"/>
    </source>
</evidence>
<organism evidence="1">
    <name type="scientific">marine sediment metagenome</name>
    <dbReference type="NCBI Taxonomy" id="412755"/>
    <lineage>
        <taxon>unclassified sequences</taxon>
        <taxon>metagenomes</taxon>
        <taxon>ecological metagenomes</taxon>
    </lineage>
</organism>
<sequence length="98" mass="11761">MEKEKSEGSRFMKVKMIRQESNSILYYVGYTPWSDRDLKLVHIGIIFCKALNRLTIQKNVFTNKEATFREIFFEEWKEEDMISCTCGENEQVRRQILL</sequence>
<reference evidence="1" key="1">
    <citation type="journal article" date="2015" name="Nature">
        <title>Complex archaea that bridge the gap between prokaryotes and eukaryotes.</title>
        <authorList>
            <person name="Spang A."/>
            <person name="Saw J.H."/>
            <person name="Jorgensen S.L."/>
            <person name="Zaremba-Niedzwiedzka K."/>
            <person name="Martijn J."/>
            <person name="Lind A.E."/>
            <person name="van Eijk R."/>
            <person name="Schleper C."/>
            <person name="Guy L."/>
            <person name="Ettema T.J."/>
        </authorList>
    </citation>
    <scope>NUCLEOTIDE SEQUENCE</scope>
</reference>
<protein>
    <submittedName>
        <fullName evidence="1">Uncharacterized protein</fullName>
    </submittedName>
</protein>
<dbReference type="AlphaFoldDB" id="A0A0F8XJM9"/>